<dbReference type="InterPro" id="IPR018376">
    <property type="entry name" value="Enoyl-CoA_hyd/isom_CS"/>
</dbReference>
<dbReference type="InterPro" id="IPR029045">
    <property type="entry name" value="ClpP/crotonase-like_dom_sf"/>
</dbReference>
<evidence type="ECO:0000256" key="2">
    <source>
        <dbReference type="ARBA" id="ARBA00023239"/>
    </source>
</evidence>
<dbReference type="PANTHER" id="PTHR11941">
    <property type="entry name" value="ENOYL-COA HYDRATASE-RELATED"/>
    <property type="match status" value="1"/>
</dbReference>
<dbReference type="Proteomes" id="UP001156601">
    <property type="component" value="Unassembled WGS sequence"/>
</dbReference>
<gene>
    <name evidence="4" type="ORF">GCM10007852_15000</name>
</gene>
<dbReference type="Gene3D" id="1.10.12.10">
    <property type="entry name" value="Lyase 2-enoyl-coa Hydratase, Chain A, domain 2"/>
    <property type="match status" value="1"/>
</dbReference>
<dbReference type="EMBL" id="BSOT01000005">
    <property type="protein sequence ID" value="GLR70592.1"/>
    <property type="molecule type" value="Genomic_DNA"/>
</dbReference>
<dbReference type="AlphaFoldDB" id="A0AA37WI65"/>
<reference evidence="4" key="1">
    <citation type="journal article" date="2014" name="Int. J. Syst. Evol. Microbiol.">
        <title>Complete genome sequence of Corynebacterium casei LMG S-19264T (=DSM 44701T), isolated from a smear-ripened cheese.</title>
        <authorList>
            <consortium name="US DOE Joint Genome Institute (JGI-PGF)"/>
            <person name="Walter F."/>
            <person name="Albersmeier A."/>
            <person name="Kalinowski J."/>
            <person name="Ruckert C."/>
        </authorList>
    </citation>
    <scope>NUCLEOTIDE SEQUENCE</scope>
    <source>
        <strain evidence="4">NBRC 110023</strain>
    </source>
</reference>
<dbReference type="PANTHER" id="PTHR11941:SF54">
    <property type="entry name" value="ENOYL-COA HYDRATASE, MITOCHONDRIAL"/>
    <property type="match status" value="1"/>
</dbReference>
<dbReference type="FunFam" id="1.10.12.10:FF:000001">
    <property type="entry name" value="Probable enoyl-CoA hydratase, mitochondrial"/>
    <property type="match status" value="1"/>
</dbReference>
<dbReference type="RefSeq" id="WP_284216885.1">
    <property type="nucleotide sequence ID" value="NZ_BSOT01000005.1"/>
</dbReference>
<proteinExistence type="inferred from homology"/>
<dbReference type="Gene3D" id="3.90.226.10">
    <property type="entry name" value="2-enoyl-CoA Hydratase, Chain A, domain 1"/>
    <property type="match status" value="1"/>
</dbReference>
<dbReference type="SUPFAM" id="SSF52096">
    <property type="entry name" value="ClpP/crotonase"/>
    <property type="match status" value="1"/>
</dbReference>
<name>A0AA37WI65_9ALTE</name>
<protein>
    <submittedName>
        <fullName evidence="4">Crotonase</fullName>
    </submittedName>
</protein>
<comment type="caution">
    <text evidence="4">The sequence shown here is derived from an EMBL/GenBank/DDBJ whole genome shotgun (WGS) entry which is preliminary data.</text>
</comment>
<keyword evidence="5" id="KW-1185">Reference proteome</keyword>
<dbReference type="GO" id="GO:0006635">
    <property type="term" value="P:fatty acid beta-oxidation"/>
    <property type="evidence" value="ECO:0007669"/>
    <property type="project" value="TreeGrafter"/>
</dbReference>
<dbReference type="Pfam" id="PF00378">
    <property type="entry name" value="ECH_1"/>
    <property type="match status" value="1"/>
</dbReference>
<evidence type="ECO:0000313" key="5">
    <source>
        <dbReference type="Proteomes" id="UP001156601"/>
    </source>
</evidence>
<dbReference type="InterPro" id="IPR014748">
    <property type="entry name" value="Enoyl-CoA_hydra_C"/>
</dbReference>
<evidence type="ECO:0000313" key="4">
    <source>
        <dbReference type="EMBL" id="GLR70592.1"/>
    </source>
</evidence>
<dbReference type="PROSITE" id="PS00166">
    <property type="entry name" value="ENOYL_COA_HYDRATASE"/>
    <property type="match status" value="1"/>
</dbReference>
<sequence length="260" mass="28482">MSSEQILYSVKEKVAYISFNRAPANAYNLHFYEQFHTYVAQANQDDKVGAVVINSTSERFFCAGADIKEFQQNSTAENKKMVMRARKALAAIEASSKIFIAQIAGHCLGGGLEIAMACDIRFASTGSYQFGLPEVKLGLMPGNGGTQRLLKLVGYSKAIEILSLGNTFDAEEAYRWGLLNRLSDVENLHTQTFEFATSVANGPLLAVAATKKALSRGTELPLTEGLQLEKELCDSLYDTHDGKEGFLAFVEKRNPVFTGN</sequence>
<comment type="similarity">
    <text evidence="1 3">Belongs to the enoyl-CoA hydratase/isomerase family.</text>
</comment>
<dbReference type="InterPro" id="IPR001753">
    <property type="entry name" value="Enoyl-CoA_hydra/iso"/>
</dbReference>
<dbReference type="CDD" id="cd06558">
    <property type="entry name" value="crotonase-like"/>
    <property type="match status" value="1"/>
</dbReference>
<evidence type="ECO:0000256" key="3">
    <source>
        <dbReference type="RuleBase" id="RU003707"/>
    </source>
</evidence>
<keyword evidence="2" id="KW-0456">Lyase</keyword>
<reference evidence="4" key="2">
    <citation type="submission" date="2023-01" db="EMBL/GenBank/DDBJ databases">
        <title>Draft genome sequence of Agaribacter marinus strain NBRC 110023.</title>
        <authorList>
            <person name="Sun Q."/>
            <person name="Mori K."/>
        </authorList>
    </citation>
    <scope>NUCLEOTIDE SEQUENCE</scope>
    <source>
        <strain evidence="4">NBRC 110023</strain>
    </source>
</reference>
<accession>A0AA37WI65</accession>
<evidence type="ECO:0000256" key="1">
    <source>
        <dbReference type="ARBA" id="ARBA00005254"/>
    </source>
</evidence>
<organism evidence="4 5">
    <name type="scientific">Agaribacter marinus</name>
    <dbReference type="NCBI Taxonomy" id="1431249"/>
    <lineage>
        <taxon>Bacteria</taxon>
        <taxon>Pseudomonadati</taxon>
        <taxon>Pseudomonadota</taxon>
        <taxon>Gammaproteobacteria</taxon>
        <taxon>Alteromonadales</taxon>
        <taxon>Alteromonadaceae</taxon>
        <taxon>Agaribacter</taxon>
    </lineage>
</organism>
<dbReference type="GO" id="GO:0016836">
    <property type="term" value="F:hydro-lyase activity"/>
    <property type="evidence" value="ECO:0007669"/>
    <property type="project" value="UniProtKB-ARBA"/>
</dbReference>